<evidence type="ECO:0000256" key="1">
    <source>
        <dbReference type="ARBA" id="ARBA00000085"/>
    </source>
</evidence>
<evidence type="ECO:0000313" key="18">
    <source>
        <dbReference type="EMBL" id="SEH09319.1"/>
    </source>
</evidence>
<comment type="cofactor">
    <cofactor evidence="2">
        <name>Mg(2+)</name>
        <dbReference type="ChEBI" id="CHEBI:18420"/>
    </cofactor>
</comment>
<feature type="domain" description="EAL" evidence="15">
    <location>
        <begin position="570"/>
        <end position="823"/>
    </location>
</feature>
<dbReference type="InterPro" id="IPR043128">
    <property type="entry name" value="Rev_trsase/Diguanyl_cyclase"/>
</dbReference>
<evidence type="ECO:0000256" key="7">
    <source>
        <dbReference type="ARBA" id="ARBA00022777"/>
    </source>
</evidence>
<dbReference type="InterPro" id="IPR000014">
    <property type="entry name" value="PAS"/>
</dbReference>
<evidence type="ECO:0000259" key="12">
    <source>
        <dbReference type="PROSITE" id="PS50110"/>
    </source>
</evidence>
<keyword evidence="9" id="KW-0902">Two-component regulatory system</keyword>
<dbReference type="SUPFAM" id="SSF52172">
    <property type="entry name" value="CheY-like"/>
    <property type="match status" value="1"/>
</dbReference>
<evidence type="ECO:0000259" key="14">
    <source>
        <dbReference type="PROSITE" id="PS50113"/>
    </source>
</evidence>
<dbReference type="PROSITE" id="PS50110">
    <property type="entry name" value="RESPONSE_REGULATORY"/>
    <property type="match status" value="1"/>
</dbReference>
<dbReference type="EMBL" id="FMSV02000561">
    <property type="protein sequence ID" value="SEH09319.1"/>
    <property type="molecule type" value="Genomic_DNA"/>
</dbReference>
<dbReference type="Gene3D" id="3.40.50.2300">
    <property type="match status" value="1"/>
</dbReference>
<dbReference type="EC" id="3.1.4.52" evidence="17"/>
<dbReference type="InterPro" id="IPR000700">
    <property type="entry name" value="PAS-assoc_C"/>
</dbReference>
<dbReference type="GO" id="GO:0000160">
    <property type="term" value="P:phosphorelay signal transduction system"/>
    <property type="evidence" value="ECO:0007669"/>
    <property type="project" value="UniProtKB-KW"/>
</dbReference>
<dbReference type="Gene3D" id="3.30.70.270">
    <property type="match status" value="1"/>
</dbReference>
<dbReference type="OrthoDB" id="9813913at2"/>
<dbReference type="CDD" id="cd01948">
    <property type="entry name" value="EAL"/>
    <property type="match status" value="1"/>
</dbReference>
<evidence type="ECO:0000259" key="13">
    <source>
        <dbReference type="PROSITE" id="PS50112"/>
    </source>
</evidence>
<dbReference type="PANTHER" id="PTHR44757:SF2">
    <property type="entry name" value="BIOFILM ARCHITECTURE MAINTENANCE PROTEIN MBAA"/>
    <property type="match status" value="1"/>
</dbReference>
<dbReference type="SUPFAM" id="SSF55073">
    <property type="entry name" value="Nucleotide cyclase"/>
    <property type="match status" value="1"/>
</dbReference>
<dbReference type="PROSITE" id="PS50887">
    <property type="entry name" value="GGDEF"/>
    <property type="match status" value="1"/>
</dbReference>
<dbReference type="PANTHER" id="PTHR44757">
    <property type="entry name" value="DIGUANYLATE CYCLASE DGCP"/>
    <property type="match status" value="1"/>
</dbReference>
<evidence type="ECO:0000256" key="10">
    <source>
        <dbReference type="ARBA" id="ARBA00051114"/>
    </source>
</evidence>
<dbReference type="SUPFAM" id="SSF55785">
    <property type="entry name" value="PYP-like sensor domain (PAS domain)"/>
    <property type="match status" value="2"/>
</dbReference>
<keyword evidence="5" id="KW-0808">Transferase</keyword>
<evidence type="ECO:0000256" key="11">
    <source>
        <dbReference type="PROSITE-ProRule" id="PRU00169"/>
    </source>
</evidence>
<dbReference type="SMART" id="SM00448">
    <property type="entry name" value="REC"/>
    <property type="match status" value="1"/>
</dbReference>
<organism evidence="17 19">
    <name type="scientific">Candidatus Venteria ishoeyi</name>
    <dbReference type="NCBI Taxonomy" id="1899563"/>
    <lineage>
        <taxon>Bacteria</taxon>
        <taxon>Pseudomonadati</taxon>
        <taxon>Pseudomonadota</taxon>
        <taxon>Gammaproteobacteria</taxon>
        <taxon>Thiotrichales</taxon>
        <taxon>Thiotrichaceae</taxon>
        <taxon>Venteria</taxon>
    </lineage>
</organism>
<dbReference type="Gene3D" id="3.30.450.20">
    <property type="entry name" value="PAS domain"/>
    <property type="match status" value="2"/>
</dbReference>
<dbReference type="PROSITE" id="PS50883">
    <property type="entry name" value="EAL"/>
    <property type="match status" value="1"/>
</dbReference>
<comment type="catalytic activity">
    <reaction evidence="1">
        <text>ATP + protein L-histidine = ADP + protein N-phospho-L-histidine.</text>
        <dbReference type="EC" id="2.7.13.3"/>
    </reaction>
</comment>
<protein>
    <submittedName>
        <fullName evidence="17">Cyclic di-GMP phosphodiesterase Gmr</fullName>
        <ecNumber evidence="17">3.1.4.52</ecNumber>
    </submittedName>
</protein>
<dbReference type="FunFam" id="3.30.70.270:FF:000001">
    <property type="entry name" value="Diguanylate cyclase domain protein"/>
    <property type="match status" value="1"/>
</dbReference>
<evidence type="ECO:0000313" key="19">
    <source>
        <dbReference type="Proteomes" id="UP000236724"/>
    </source>
</evidence>
<keyword evidence="17" id="KW-0378">Hydrolase</keyword>
<evidence type="ECO:0000256" key="8">
    <source>
        <dbReference type="ARBA" id="ARBA00022840"/>
    </source>
</evidence>
<evidence type="ECO:0000313" key="17">
    <source>
        <dbReference type="EMBL" id="SEH09194.1"/>
    </source>
</evidence>
<dbReference type="SUPFAM" id="SSF141868">
    <property type="entry name" value="EAL domain-like"/>
    <property type="match status" value="1"/>
</dbReference>
<feature type="domain" description="PAS" evidence="13">
    <location>
        <begin position="271"/>
        <end position="316"/>
    </location>
</feature>
<dbReference type="GO" id="GO:0071732">
    <property type="term" value="P:cellular response to nitric oxide"/>
    <property type="evidence" value="ECO:0007669"/>
    <property type="project" value="UniProtKB-ARBA"/>
</dbReference>
<keyword evidence="6" id="KW-0547">Nucleotide-binding</keyword>
<feature type="domain" description="Response regulatory" evidence="12">
    <location>
        <begin position="8"/>
        <end position="124"/>
    </location>
</feature>
<sequence length="827" mass="93710">MTQYSKADILVVDDTPANLKLLREILNSEGYKVRQLPDGAMVLDAVKIAPPDLILLDINMPGMDGYAVCKQLKAKKQTHDIPIIFISALQETENKIKAFTSGGVDYITKPFHAEEVLARVATHLQLNELRQSLAERNNQLKTLLQYHRSILDSAGEGILGVNKQGNITFINPAAQQQLGFTEQELEGKNLRELIHAEVTPTASPASAKWPIAQTLSDGKTRFVNNEQFFSKKGFAFPVEYTVTALQDEQNQYNDAIIIFRDISQRKHMEQRLREAATVFEVSSDGVVITDSQGVIRRVNQSFTEITGYSADEVIGKMPNLLKSGHHDNNFYATMWSTIMKQGRWEGEIWNRRKNNSIYPEWQVITRINDNEGRTTGFIAQFSEITRRKLTEEEIRYRGNYDILTGLVNRTLLYERLQQAIKEQRRHKQKLSLLFIDLDQFKQVNDSLGHTIGDHLLQQVAKRIQTMVREVDTVARLGGDEFALMLLEQSSPDASERLASSLIAHLSEPFLVDEHEIRIGASIGIAIFPEDGEEVETLFRNADLALYRAKEAGREQFQFYTASMTIALLERQQLEADLRYALAHNELVVYFQPIVDCKLKQLVGVEALVRWIHPVRGGISPGVFIPLAEETGQIKQIGSWVLETTCKQLGQWHKQGYELYASVNVSACQIPESIPLDWVKNLLEQSQLQPKHLVFEITEGILLGDVEQVSNWLTQFRNFGLRIYLDDFGTGYSSLSYLKRFPVDTLKIDRSFVRDMAEDDSDQALIRAILAMSQGLGLQVVAEGIETSEQLELLQDLGCTYVQGYYFSKPLPAEKLLPILQNIGNCTR</sequence>
<proteinExistence type="predicted"/>
<evidence type="ECO:0000256" key="4">
    <source>
        <dbReference type="ARBA" id="ARBA00022636"/>
    </source>
</evidence>
<dbReference type="SMART" id="SM00267">
    <property type="entry name" value="GGDEF"/>
    <property type="match status" value="1"/>
</dbReference>
<feature type="domain" description="GGDEF" evidence="16">
    <location>
        <begin position="428"/>
        <end position="561"/>
    </location>
</feature>
<dbReference type="InterPro" id="IPR029787">
    <property type="entry name" value="Nucleotide_cyclase"/>
</dbReference>
<feature type="domain" description="PAC" evidence="14">
    <location>
        <begin position="216"/>
        <end position="274"/>
    </location>
</feature>
<dbReference type="FunFam" id="3.40.50.2300:FF:000121">
    <property type="entry name" value="Sensor histidine kinase RcsC"/>
    <property type="match status" value="1"/>
</dbReference>
<evidence type="ECO:0000256" key="9">
    <source>
        <dbReference type="ARBA" id="ARBA00023012"/>
    </source>
</evidence>
<evidence type="ECO:0000256" key="3">
    <source>
        <dbReference type="ARBA" id="ARBA00022553"/>
    </source>
</evidence>
<evidence type="ECO:0000256" key="5">
    <source>
        <dbReference type="ARBA" id="ARBA00022679"/>
    </source>
</evidence>
<dbReference type="Gene3D" id="3.20.20.450">
    <property type="entry name" value="EAL domain"/>
    <property type="match status" value="1"/>
</dbReference>
<keyword evidence="4" id="KW-0973">c-di-GMP</keyword>
<dbReference type="Pfam" id="PF00563">
    <property type="entry name" value="EAL"/>
    <property type="match status" value="1"/>
</dbReference>
<keyword evidence="19" id="KW-1185">Reference proteome</keyword>
<dbReference type="InterPro" id="IPR035965">
    <property type="entry name" value="PAS-like_dom_sf"/>
</dbReference>
<dbReference type="NCBIfam" id="TIGR00229">
    <property type="entry name" value="sensory_box"/>
    <property type="match status" value="2"/>
</dbReference>
<comment type="catalytic activity">
    <reaction evidence="10">
        <text>3',3'-c-di-GMP + H2O = 5'-phosphoguanylyl(3'-&gt;5')guanosine + H(+)</text>
        <dbReference type="Rhea" id="RHEA:24902"/>
        <dbReference type="ChEBI" id="CHEBI:15377"/>
        <dbReference type="ChEBI" id="CHEBI:15378"/>
        <dbReference type="ChEBI" id="CHEBI:58754"/>
        <dbReference type="ChEBI" id="CHEBI:58805"/>
        <dbReference type="EC" id="3.1.4.52"/>
    </reaction>
    <physiologicalReaction direction="left-to-right" evidence="10">
        <dbReference type="Rhea" id="RHEA:24903"/>
    </physiologicalReaction>
</comment>
<gene>
    <name evidence="17" type="primary">gmr_6</name>
    <name evidence="18" type="synonym">gmr_7</name>
    <name evidence="17" type="ORF">MBHS_05088</name>
    <name evidence="18" type="ORF">MBHS_05214</name>
</gene>
<dbReference type="InterPro" id="IPR035919">
    <property type="entry name" value="EAL_sf"/>
</dbReference>
<accession>A0A1H6FJJ3</accession>
<name>A0A1H6FJJ3_9GAMM</name>
<dbReference type="Pfam" id="PF00990">
    <property type="entry name" value="GGDEF"/>
    <property type="match status" value="1"/>
</dbReference>
<keyword evidence="7" id="KW-0418">Kinase</keyword>
<evidence type="ECO:0000256" key="6">
    <source>
        <dbReference type="ARBA" id="ARBA00022741"/>
    </source>
</evidence>
<dbReference type="InterPro" id="IPR011006">
    <property type="entry name" value="CheY-like_superfamily"/>
</dbReference>
<feature type="modified residue" description="4-aspartylphosphate" evidence="11">
    <location>
        <position position="57"/>
    </location>
</feature>
<evidence type="ECO:0000259" key="15">
    <source>
        <dbReference type="PROSITE" id="PS50883"/>
    </source>
</evidence>
<dbReference type="Proteomes" id="UP000236724">
    <property type="component" value="Unassembled WGS sequence"/>
</dbReference>
<dbReference type="EMBL" id="FMSV02000558">
    <property type="protein sequence ID" value="SEH09194.1"/>
    <property type="molecule type" value="Genomic_DNA"/>
</dbReference>
<dbReference type="SMART" id="SM00091">
    <property type="entry name" value="PAS"/>
    <property type="match status" value="2"/>
</dbReference>
<keyword evidence="3 11" id="KW-0597">Phosphoprotein</keyword>
<evidence type="ECO:0000259" key="16">
    <source>
        <dbReference type="PROSITE" id="PS50887"/>
    </source>
</evidence>
<dbReference type="InterPro" id="IPR001789">
    <property type="entry name" value="Sig_transdc_resp-reg_receiver"/>
</dbReference>
<dbReference type="CDD" id="cd00130">
    <property type="entry name" value="PAS"/>
    <property type="match status" value="2"/>
</dbReference>
<dbReference type="GO" id="GO:0005524">
    <property type="term" value="F:ATP binding"/>
    <property type="evidence" value="ECO:0007669"/>
    <property type="project" value="UniProtKB-KW"/>
</dbReference>
<dbReference type="RefSeq" id="WP_103922663.1">
    <property type="nucleotide sequence ID" value="NZ_FMSV02000558.1"/>
</dbReference>
<dbReference type="Pfam" id="PF13426">
    <property type="entry name" value="PAS_9"/>
    <property type="match status" value="2"/>
</dbReference>
<dbReference type="InterPro" id="IPR001633">
    <property type="entry name" value="EAL_dom"/>
</dbReference>
<keyword evidence="8" id="KW-0067">ATP-binding</keyword>
<dbReference type="GO" id="GO:0071111">
    <property type="term" value="F:cyclic-guanylate-specific phosphodiesterase activity"/>
    <property type="evidence" value="ECO:0007669"/>
    <property type="project" value="UniProtKB-EC"/>
</dbReference>
<dbReference type="GO" id="GO:0004673">
    <property type="term" value="F:protein histidine kinase activity"/>
    <property type="evidence" value="ECO:0007669"/>
    <property type="project" value="UniProtKB-EC"/>
</dbReference>
<dbReference type="FunFam" id="3.20.20.450:FF:000001">
    <property type="entry name" value="Cyclic di-GMP phosphodiesterase yahA"/>
    <property type="match status" value="1"/>
</dbReference>
<evidence type="ECO:0000256" key="2">
    <source>
        <dbReference type="ARBA" id="ARBA00001946"/>
    </source>
</evidence>
<dbReference type="SMART" id="SM00052">
    <property type="entry name" value="EAL"/>
    <property type="match status" value="1"/>
</dbReference>
<dbReference type="InterPro" id="IPR052155">
    <property type="entry name" value="Biofilm_reg_signaling"/>
</dbReference>
<dbReference type="CDD" id="cd01949">
    <property type="entry name" value="GGDEF"/>
    <property type="match status" value="1"/>
</dbReference>
<dbReference type="AlphaFoldDB" id="A0A1H6FJJ3"/>
<dbReference type="NCBIfam" id="TIGR00254">
    <property type="entry name" value="GGDEF"/>
    <property type="match status" value="1"/>
</dbReference>
<feature type="domain" description="PAS" evidence="13">
    <location>
        <begin position="143"/>
        <end position="197"/>
    </location>
</feature>
<dbReference type="Pfam" id="PF00072">
    <property type="entry name" value="Response_reg"/>
    <property type="match status" value="1"/>
</dbReference>
<dbReference type="PROSITE" id="PS50112">
    <property type="entry name" value="PAS"/>
    <property type="match status" value="2"/>
</dbReference>
<dbReference type="InterPro" id="IPR000160">
    <property type="entry name" value="GGDEF_dom"/>
</dbReference>
<reference evidence="17 19" key="1">
    <citation type="submission" date="2016-10" db="EMBL/GenBank/DDBJ databases">
        <authorList>
            <person name="de Groot N.N."/>
        </authorList>
    </citation>
    <scope>NUCLEOTIDE SEQUENCE [LARGE SCALE GENOMIC DNA]</scope>
    <source>
        <strain evidence="17">MBHS1</strain>
    </source>
</reference>
<dbReference type="CDD" id="cd19920">
    <property type="entry name" value="REC_PA4781-like"/>
    <property type="match status" value="1"/>
</dbReference>
<dbReference type="PROSITE" id="PS50113">
    <property type="entry name" value="PAC"/>
    <property type="match status" value="1"/>
</dbReference>